<dbReference type="Gene3D" id="3.20.20.300">
    <property type="entry name" value="Glycoside hydrolase, family 3, N-terminal domain"/>
    <property type="match status" value="1"/>
</dbReference>
<dbReference type="GO" id="GO:0004553">
    <property type="term" value="F:hydrolase activity, hydrolyzing O-glycosyl compounds"/>
    <property type="evidence" value="ECO:0007669"/>
    <property type="project" value="InterPro"/>
</dbReference>
<dbReference type="Gene3D" id="2.60.40.10">
    <property type="entry name" value="Immunoglobulins"/>
    <property type="match status" value="1"/>
</dbReference>
<keyword evidence="3" id="KW-0812">Transmembrane</keyword>
<dbReference type="InterPro" id="IPR050288">
    <property type="entry name" value="Cellulose_deg_GH3"/>
</dbReference>
<organism evidence="6 7">
    <name type="scientific">Candidatus Coproplasma excrementigallinarum</name>
    <dbReference type="NCBI Taxonomy" id="2840747"/>
    <lineage>
        <taxon>Bacteria</taxon>
        <taxon>Bacillati</taxon>
        <taxon>Bacillota</taxon>
        <taxon>Clostridia</taxon>
        <taxon>Eubacteriales</taxon>
        <taxon>Candidatus Coproplasma</taxon>
    </lineage>
</organism>
<evidence type="ECO:0000313" key="6">
    <source>
        <dbReference type="EMBL" id="HIU61791.1"/>
    </source>
</evidence>
<evidence type="ECO:0000256" key="1">
    <source>
        <dbReference type="ARBA" id="ARBA00005336"/>
    </source>
</evidence>
<dbReference type="PANTHER" id="PTHR42715:SF10">
    <property type="entry name" value="BETA-GLUCOSIDASE"/>
    <property type="match status" value="1"/>
</dbReference>
<feature type="chain" id="PRO_5039424030" evidence="4">
    <location>
        <begin position="34"/>
        <end position="1015"/>
    </location>
</feature>
<dbReference type="InterPro" id="IPR013783">
    <property type="entry name" value="Ig-like_fold"/>
</dbReference>
<protein>
    <submittedName>
        <fullName evidence="6">Glycoside hydrolase family 3 protein</fullName>
    </submittedName>
</protein>
<dbReference type="Gene3D" id="3.40.50.1700">
    <property type="entry name" value="Glycoside hydrolase family 3 C-terminal domain"/>
    <property type="match status" value="1"/>
</dbReference>
<evidence type="ECO:0000259" key="5">
    <source>
        <dbReference type="SMART" id="SM01217"/>
    </source>
</evidence>
<keyword evidence="3" id="KW-0472">Membrane</keyword>
<dbReference type="Pfam" id="PF00933">
    <property type="entry name" value="Glyco_hydro_3"/>
    <property type="match status" value="1"/>
</dbReference>
<evidence type="ECO:0000313" key="7">
    <source>
        <dbReference type="Proteomes" id="UP000824110"/>
    </source>
</evidence>
<evidence type="ECO:0000256" key="3">
    <source>
        <dbReference type="SAM" id="Phobius"/>
    </source>
</evidence>
<dbReference type="InterPro" id="IPR001764">
    <property type="entry name" value="Glyco_hydro_3_N"/>
</dbReference>
<feature type="transmembrane region" description="Helical" evidence="3">
    <location>
        <begin position="980"/>
        <end position="1006"/>
    </location>
</feature>
<dbReference type="InterPro" id="IPR017853">
    <property type="entry name" value="GH"/>
</dbReference>
<dbReference type="Pfam" id="PF01915">
    <property type="entry name" value="Glyco_hydro_3_C"/>
    <property type="match status" value="1"/>
</dbReference>
<feature type="domain" description="Fibronectin type III-like" evidence="5">
    <location>
        <begin position="442"/>
        <end position="524"/>
    </location>
</feature>
<proteinExistence type="inferred from homology"/>
<dbReference type="InterPro" id="IPR036881">
    <property type="entry name" value="Glyco_hydro_3_C_sf"/>
</dbReference>
<evidence type="ECO:0000256" key="2">
    <source>
        <dbReference type="ARBA" id="ARBA00022801"/>
    </source>
</evidence>
<gene>
    <name evidence="6" type="ORF">IAB69_03995</name>
</gene>
<keyword evidence="4" id="KW-0732">Signal</keyword>
<reference evidence="6" key="2">
    <citation type="journal article" date="2021" name="PeerJ">
        <title>Extensive microbial diversity within the chicken gut microbiome revealed by metagenomics and culture.</title>
        <authorList>
            <person name="Gilroy R."/>
            <person name="Ravi A."/>
            <person name="Getino M."/>
            <person name="Pursley I."/>
            <person name="Horton D.L."/>
            <person name="Alikhan N.F."/>
            <person name="Baker D."/>
            <person name="Gharbi K."/>
            <person name="Hall N."/>
            <person name="Watson M."/>
            <person name="Adriaenssens E.M."/>
            <person name="Foster-Nyarko E."/>
            <person name="Jarju S."/>
            <person name="Secka A."/>
            <person name="Antonio M."/>
            <person name="Oren A."/>
            <person name="Chaudhuri R.R."/>
            <person name="La Ragione R."/>
            <person name="Hildebrand F."/>
            <person name="Pallen M.J."/>
        </authorList>
    </citation>
    <scope>NUCLEOTIDE SEQUENCE</scope>
    <source>
        <strain evidence="6">CHK195-12923</strain>
    </source>
</reference>
<keyword evidence="2 6" id="KW-0378">Hydrolase</keyword>
<dbReference type="PRINTS" id="PR00133">
    <property type="entry name" value="GLHYDRLASE3"/>
</dbReference>
<feature type="signal peptide" evidence="4">
    <location>
        <begin position="1"/>
        <end position="33"/>
    </location>
</feature>
<accession>A0A9D1SIU8</accession>
<keyword evidence="3" id="KW-1133">Transmembrane helix</keyword>
<dbReference type="SUPFAM" id="SSF51445">
    <property type="entry name" value="(Trans)glycosidases"/>
    <property type="match status" value="1"/>
</dbReference>
<dbReference type="Pfam" id="PF14310">
    <property type="entry name" value="Fn3-like"/>
    <property type="match status" value="1"/>
</dbReference>
<comment type="similarity">
    <text evidence="1">Belongs to the glycosyl hydrolase 3 family.</text>
</comment>
<dbReference type="AlphaFoldDB" id="A0A9D1SIU8"/>
<dbReference type="PANTHER" id="PTHR42715">
    <property type="entry name" value="BETA-GLUCOSIDASE"/>
    <property type="match status" value="1"/>
</dbReference>
<evidence type="ECO:0000256" key="4">
    <source>
        <dbReference type="SAM" id="SignalP"/>
    </source>
</evidence>
<dbReference type="InterPro" id="IPR036962">
    <property type="entry name" value="Glyco_hydro_3_N_sf"/>
</dbReference>
<dbReference type="EMBL" id="DVNE01000039">
    <property type="protein sequence ID" value="HIU61791.1"/>
    <property type="molecule type" value="Genomic_DNA"/>
</dbReference>
<reference evidence="6" key="1">
    <citation type="submission" date="2020-10" db="EMBL/GenBank/DDBJ databases">
        <authorList>
            <person name="Gilroy R."/>
        </authorList>
    </citation>
    <scope>NUCLEOTIDE SEQUENCE</scope>
    <source>
        <strain evidence="6">CHK195-12923</strain>
    </source>
</reference>
<comment type="caution">
    <text evidence="6">The sequence shown here is derived from an EMBL/GenBank/DDBJ whole genome shotgun (WGS) entry which is preliminary data.</text>
</comment>
<name>A0A9D1SIU8_9FIRM</name>
<dbReference type="GO" id="GO:0005975">
    <property type="term" value="P:carbohydrate metabolic process"/>
    <property type="evidence" value="ECO:0007669"/>
    <property type="project" value="InterPro"/>
</dbReference>
<dbReference type="Proteomes" id="UP000824110">
    <property type="component" value="Unassembled WGS sequence"/>
</dbReference>
<sequence>MKKSTTLHALRGATAVCALLSVVSIGASAIAVAWEPNINEFLGTSSTEQVTSDESNPEELYTYVNEDITNTDDLVAWHKDLAEREQEEGSVLLKNNNETLPLANGAKVTLLGNRAVNSVHGGQIGSSPNSAQNISLADALEQKGFDVNPTTIEAYTAVGKTPGRLSNSFGMVQKVPNGVVVNEPSVSELEAASSNWGASITEYSDAAIVVIGRPSSEAADFYPGEAGLGNPDEFEEGENILGLSINEKAIIDYACEHFEKVIVLVNSDSAMELDYVQNKAEVDSILWVGAVGNYGFLGVADILRGEVSPSGHLPDTYAVDSTSSPAMVNFGLFSFANYADYGGNTDNSKGFAFLDEQEGIYTGYRYYETRYEDAVLGRYNATSVTGSSTGEAWNYDDEVLYSFGYGLSYTTFEQELISVSEKEGMIEVVVEVTNTGDFPAKDVVQVYVQTPYTDYDRQNHVEKSAVQLADFAKTQTLAPSGEEGDSEVVTLSFDKKYITSYDYVNAKTYILDAGDYYLSIGNGAHDALNNILAAKGADVDGDAQKVYTWTQDTLNTTTYATSDSSGEDVAVTNQLDDMNLNYWTDNDMWEGQLSRSDWSGTWPEGYEVSGDIHTTDLVATAAMIKELTNDVYSTEGKDTTPTEWGQDTGLTIGALKGADYDDERWDELLSTITLEEAIEFYVWAQNQTAGMASIGLDMQHVQDGPLGFSYQTLGHFNTNEEGDPAAMEEDDANAGYSVYDSVTEPVLGASFNKELLEEQGRLFGTDSLWTNTAILWAPGLNTHRTPYNGRNHEYYSEDPMLTNYLGAAITSGALEYGLVVAPKHFAFNDQESNRTGVSVFMNEQRAREIELRAFQGAFQDAGCMGTMTAFNRAGMRYASAHEGLITNILKKEWGFTGYIVTDMINGPMYMRADTSLMAGTTCLDTSGNETSIALLEAIKDDPAAQNALKDAMHSNLWVLANSNALNGVDSLTKTINVTPWWKATLTAVEVVFIVLTVAGAAGYVAVTLKKKKEEV</sequence>
<dbReference type="SUPFAM" id="SSF52279">
    <property type="entry name" value="Beta-D-glucan exohydrolase, C-terminal domain"/>
    <property type="match status" value="1"/>
</dbReference>
<dbReference type="InterPro" id="IPR002772">
    <property type="entry name" value="Glyco_hydro_3_C"/>
</dbReference>
<dbReference type="InterPro" id="IPR026891">
    <property type="entry name" value="Fn3-like"/>
</dbReference>
<dbReference type="SMART" id="SM01217">
    <property type="entry name" value="Fn3_like"/>
    <property type="match status" value="1"/>
</dbReference>